<keyword evidence="2" id="KW-0378">Hydrolase</keyword>
<gene>
    <name evidence="2" type="ORF">ACCQ42_08405</name>
</gene>
<dbReference type="InterPro" id="IPR014718">
    <property type="entry name" value="GH-type_carb-bd"/>
</dbReference>
<dbReference type="Gene3D" id="1.20.1050.60">
    <property type="entry name" value="alpha-1,2-mannosidase"/>
    <property type="match status" value="1"/>
</dbReference>
<dbReference type="PANTHER" id="PTHR12143:SF43">
    <property type="entry name" value="PUTATIVE-RELATED"/>
    <property type="match status" value="1"/>
</dbReference>
<dbReference type="InterPro" id="IPR005887">
    <property type="entry name" value="GH92_a_mannosidase_put"/>
</dbReference>
<proteinExistence type="predicted"/>
<dbReference type="RefSeq" id="WP_410035911.1">
    <property type="nucleotide sequence ID" value="NZ_JBGMEF010000033.1"/>
</dbReference>
<dbReference type="Proteomes" id="UP001637994">
    <property type="component" value="Unassembled WGS sequence"/>
</dbReference>
<feature type="domain" description="Glycosyl hydrolase family 92" evidence="1">
    <location>
        <begin position="210"/>
        <end position="693"/>
    </location>
</feature>
<evidence type="ECO:0000259" key="1">
    <source>
        <dbReference type="Pfam" id="PF07971"/>
    </source>
</evidence>
<protein>
    <submittedName>
        <fullName evidence="2">GH92 family glycosyl hydrolase</fullName>
        <ecNumber evidence="2">3.2.1.-</ecNumber>
    </submittedName>
</protein>
<dbReference type="EMBL" id="JBGMEF010000033">
    <property type="protein sequence ID" value="MFO3667789.1"/>
    <property type="molecule type" value="Genomic_DNA"/>
</dbReference>
<dbReference type="SUPFAM" id="SSF48208">
    <property type="entry name" value="Six-hairpin glycosidases"/>
    <property type="match status" value="1"/>
</dbReference>
<reference evidence="2 3" key="1">
    <citation type="journal article" date="2025" name="Anaerobe">
        <title>Description of Anaerococcus kampingiae sp. nov., Anaerococcus groningensis sp. nov., Anaerococcus martiniensis sp. nov., and Anaerococcus cruorum sp. nov., isolated from human clinical specimens.</title>
        <authorList>
            <person name="Boiten K.E."/>
            <person name="Meijer J."/>
            <person name="van Wezel E.M."/>
            <person name="Veloo A.C.M."/>
        </authorList>
    </citation>
    <scope>NUCLEOTIDE SEQUENCE [LARGE SCALE GENOMIC DNA]</scope>
    <source>
        <strain evidence="2 3">ENR0874</strain>
    </source>
</reference>
<evidence type="ECO:0000313" key="3">
    <source>
        <dbReference type="Proteomes" id="UP001637994"/>
    </source>
</evidence>
<dbReference type="InterPro" id="IPR050883">
    <property type="entry name" value="PNGase"/>
</dbReference>
<organism evidence="2 3">
    <name type="scientific">Anaerococcus kampingae</name>
    <dbReference type="NCBI Taxonomy" id="3115614"/>
    <lineage>
        <taxon>Bacteria</taxon>
        <taxon>Bacillati</taxon>
        <taxon>Bacillota</taxon>
        <taxon>Tissierellia</taxon>
        <taxon>Tissierellales</taxon>
        <taxon>Peptoniphilaceae</taxon>
        <taxon>Anaerococcus</taxon>
    </lineage>
</organism>
<keyword evidence="2" id="KW-0326">Glycosidase</keyword>
<dbReference type="InterPro" id="IPR012939">
    <property type="entry name" value="Glyco_hydro_92"/>
</dbReference>
<sequence>MKIIDEILKDIRYTDTRIGSASTRDFSNGNTLPLCAIPHGNNYLTLMTRNDPSFFFHPEDENLIALRLTHQPSPWMGDFSHFQISPIFDNKENIYDKDKSIFRPNFLEISYKNGSRLRASMDTSSEIINFDRVSSFKIFADGLTLDKSSDFIEGYVINYAGCEDENLKMYIKIGLDVDFDFKKEGDIYYVKPSRDRFSIIFATSFISADQAKLNYKRSPKDLEEFLKKSKKTWDKYFDKFSLVHDDYKDGFSKFTPYKKIDQVKFFYHAVYRAFLFPMKFYEKDEKSNPIYYDTKSKSVKAGKFYTNIGFWDGQKTLFPLLSLVAIDDLEEILEGILNFYRDTGFLPKWLSPDERGLMPGTLVDNVIADCLTKGIGSHMKEDFLRAMIDTAEKESDNDKYGRYKAKTYRKYGYVPAIFHESVNQSLDNSLADYSIGRVAELCGKIDLADKYYKYSRNWERLFDPESKFLRAKDEDGNFLKDFDPLAWGSPYTEGSAYQNSYNTYHDFPRLIELFGSKKAFEKRLDEIANADSIYHVGSYGYDIHEMVEMHDAHLGQIAISNQPSFHLPYLYNLIGKYHKTELIVKTIMRNYFSYSFDGFPGDEDNGSMAAWYILSAMGIYPLCPGSGTYQIGIGFFDKMKVKLSNGNILEIETKENYPHKNFLENLNIDGKPFKSKEISHQDLIKVKKISFRLNLLPSEEAYEN</sequence>
<dbReference type="PANTHER" id="PTHR12143">
    <property type="entry name" value="PEPTIDE N-GLYCANASE PNGASE -RELATED"/>
    <property type="match status" value="1"/>
</dbReference>
<dbReference type="Pfam" id="PF07971">
    <property type="entry name" value="Glyco_hydro_92"/>
    <property type="match status" value="1"/>
</dbReference>
<dbReference type="InterPro" id="IPR008928">
    <property type="entry name" value="6-hairpin_glycosidase_sf"/>
</dbReference>
<evidence type="ECO:0000313" key="2">
    <source>
        <dbReference type="EMBL" id="MFO3667789.1"/>
    </source>
</evidence>
<dbReference type="Gene3D" id="3.30.2080.10">
    <property type="entry name" value="GH92 mannosidase domain"/>
    <property type="match status" value="1"/>
</dbReference>
<name>A0ABW9MG09_9FIRM</name>
<dbReference type="NCBIfam" id="TIGR01180">
    <property type="entry name" value="aman2_put"/>
    <property type="match status" value="1"/>
</dbReference>
<dbReference type="Gene3D" id="2.70.98.10">
    <property type="match status" value="1"/>
</dbReference>
<dbReference type="GO" id="GO:0016798">
    <property type="term" value="F:hydrolase activity, acting on glycosyl bonds"/>
    <property type="evidence" value="ECO:0007669"/>
    <property type="project" value="UniProtKB-KW"/>
</dbReference>
<keyword evidence="3" id="KW-1185">Reference proteome</keyword>
<dbReference type="Gene3D" id="1.20.1610.10">
    <property type="entry name" value="alpha-1,2-mannosidases domains"/>
    <property type="match status" value="1"/>
</dbReference>
<dbReference type="EC" id="3.2.1.-" evidence="2"/>
<accession>A0ABW9MG09</accession>
<comment type="caution">
    <text evidence="2">The sequence shown here is derived from an EMBL/GenBank/DDBJ whole genome shotgun (WGS) entry which is preliminary data.</text>
</comment>